<sequence length="117" mass="12771">MANKTERLAQFIKGLRGTTSQRRFSQQLGVSKSCVNFWESGLAFPDTGNLEKLAALKGWTLAELQTYLVKGELPSDDTLQQIITKLRSLPTEAVAQVASAAVETLASRSQSVQAMIK</sequence>
<dbReference type="AlphaFoldDB" id="A0A1Z4N2Y5"/>
<name>A0A1Z4N2Y5_9CYAN</name>
<feature type="domain" description="HTH cro/C1-type" evidence="1">
    <location>
        <begin position="20"/>
        <end position="64"/>
    </location>
</feature>
<keyword evidence="3" id="KW-1185">Reference proteome</keyword>
<dbReference type="InterPro" id="IPR010982">
    <property type="entry name" value="Lambda_DNA-bd_dom_sf"/>
</dbReference>
<accession>A0A1Z4N2Y5</accession>
<dbReference type="CDD" id="cd00093">
    <property type="entry name" value="HTH_XRE"/>
    <property type="match status" value="1"/>
</dbReference>
<evidence type="ECO:0000313" key="2">
    <source>
        <dbReference type="EMBL" id="BAZ00002.1"/>
    </source>
</evidence>
<dbReference type="EMBL" id="AP018248">
    <property type="protein sequence ID" value="BAZ00002.1"/>
    <property type="molecule type" value="Genomic_DNA"/>
</dbReference>
<reference evidence="2 3" key="1">
    <citation type="submission" date="2017-06" db="EMBL/GenBank/DDBJ databases">
        <title>Genome sequencing of cyanobaciteial culture collection at National Institute for Environmental Studies (NIES).</title>
        <authorList>
            <person name="Hirose Y."/>
            <person name="Shimura Y."/>
            <person name="Fujisawa T."/>
            <person name="Nakamura Y."/>
            <person name="Kawachi M."/>
        </authorList>
    </citation>
    <scope>NUCLEOTIDE SEQUENCE [LARGE SCALE GENOMIC DNA]</scope>
    <source>
        <strain evidence="2 3">NIES-37</strain>
    </source>
</reference>
<dbReference type="Proteomes" id="UP000218785">
    <property type="component" value="Chromosome"/>
</dbReference>
<evidence type="ECO:0000259" key="1">
    <source>
        <dbReference type="PROSITE" id="PS50943"/>
    </source>
</evidence>
<organism evidence="2 3">
    <name type="scientific">Tolypothrix tenuis PCC 7101</name>
    <dbReference type="NCBI Taxonomy" id="231146"/>
    <lineage>
        <taxon>Bacteria</taxon>
        <taxon>Bacillati</taxon>
        <taxon>Cyanobacteriota</taxon>
        <taxon>Cyanophyceae</taxon>
        <taxon>Nostocales</taxon>
        <taxon>Tolypothrichaceae</taxon>
        <taxon>Tolypothrix</taxon>
    </lineage>
</organism>
<dbReference type="GO" id="GO:0003677">
    <property type="term" value="F:DNA binding"/>
    <property type="evidence" value="ECO:0007669"/>
    <property type="project" value="InterPro"/>
</dbReference>
<proteinExistence type="predicted"/>
<gene>
    <name evidence="2" type="ORF">NIES37_39840</name>
</gene>
<protein>
    <submittedName>
        <fullName evidence="2">Helix-turn-helix domain-containing protein</fullName>
    </submittedName>
</protein>
<dbReference type="SUPFAM" id="SSF47413">
    <property type="entry name" value="lambda repressor-like DNA-binding domains"/>
    <property type="match status" value="1"/>
</dbReference>
<evidence type="ECO:0000313" key="3">
    <source>
        <dbReference type="Proteomes" id="UP000218785"/>
    </source>
</evidence>
<dbReference type="RefSeq" id="WP_096578558.1">
    <property type="nucleotide sequence ID" value="NZ_CAWNJS010000001.1"/>
</dbReference>
<dbReference type="InterPro" id="IPR001387">
    <property type="entry name" value="Cro/C1-type_HTH"/>
</dbReference>
<dbReference type="Gene3D" id="1.10.260.40">
    <property type="entry name" value="lambda repressor-like DNA-binding domains"/>
    <property type="match status" value="1"/>
</dbReference>
<dbReference type="PROSITE" id="PS50943">
    <property type="entry name" value="HTH_CROC1"/>
    <property type="match status" value="1"/>
</dbReference>
<dbReference type="KEGG" id="ttq:NIES37_39840"/>